<dbReference type="PANTHER" id="PTHR30244">
    <property type="entry name" value="TRANSAMINASE"/>
    <property type="match status" value="1"/>
</dbReference>
<accession>A0ABR9E1Z0</accession>
<keyword evidence="1 3" id="KW-0663">Pyridoxal phosphate</keyword>
<dbReference type="InterPro" id="IPR000653">
    <property type="entry name" value="DegT/StrS_aminotransferase"/>
</dbReference>
<dbReference type="EMBL" id="AQGU01000027">
    <property type="protein sequence ID" value="MBE0360570.1"/>
    <property type="molecule type" value="Genomic_DNA"/>
</dbReference>
<dbReference type="CDD" id="cd00616">
    <property type="entry name" value="AHBA_syn"/>
    <property type="match status" value="1"/>
</dbReference>
<dbReference type="SUPFAM" id="SSF53383">
    <property type="entry name" value="PLP-dependent transferases"/>
    <property type="match status" value="1"/>
</dbReference>
<evidence type="ECO:0000256" key="3">
    <source>
        <dbReference type="RuleBase" id="RU004508"/>
    </source>
</evidence>
<keyword evidence="5" id="KW-1185">Reference proteome</keyword>
<dbReference type="Pfam" id="PF01041">
    <property type="entry name" value="DegT_DnrJ_EryC1"/>
    <property type="match status" value="1"/>
</dbReference>
<gene>
    <name evidence="4" type="ORF">PALI_a2577</name>
</gene>
<sequence length="375" mass="41392">MKYPIVKPFLPPLNNYTAHIASVFERNWLTNNGPCLQKLEQQLAGYFNVEHLLLVANGTLALQVAFAALNIDTNESGCVLTTPFSFAATASSLCFANLTPEFIDIDPETYNIDIAKASEAQLNKATAILGVHVFGNPCDVAGIERAAKQHNLKVIYDAAHAFASDIKNTDNDMTITSVLHKGDVATLSLHATKLFHSVEGGAIVFKHKADYLKAKQLINFGFDAQQYPEFVGINAKMSEVHAAMGLSVFEHLDHITSWRQQLSKRYTERLKAINTVQLQVWHCDGNNNGAYMPVVFESQTLLLKVQAALTEVGVQTRRYFFPSLSQVPAYGMRGDTPLANSLSERILCLPMFTDLTLDGVDEICDHLMTVLKANT</sequence>
<evidence type="ECO:0008006" key="6">
    <source>
        <dbReference type="Google" id="ProtNLM"/>
    </source>
</evidence>
<evidence type="ECO:0000313" key="4">
    <source>
        <dbReference type="EMBL" id="MBE0360570.1"/>
    </source>
</evidence>
<dbReference type="Gene3D" id="3.40.640.10">
    <property type="entry name" value="Type I PLP-dependent aspartate aminotransferase-like (Major domain)"/>
    <property type="match status" value="1"/>
</dbReference>
<evidence type="ECO:0000313" key="5">
    <source>
        <dbReference type="Proteomes" id="UP000648482"/>
    </source>
</evidence>
<dbReference type="InterPro" id="IPR015421">
    <property type="entry name" value="PyrdxlP-dep_Trfase_major"/>
</dbReference>
<comment type="similarity">
    <text evidence="2 3">Belongs to the DegT/DnrJ/EryC1 family.</text>
</comment>
<name>A0ABR9E1Z0_9GAMM</name>
<reference evidence="4 5" key="1">
    <citation type="submission" date="2015-06" db="EMBL/GenBank/DDBJ databases">
        <title>Genome sequence of Pseudoalteromonas aliena.</title>
        <authorList>
            <person name="Xie B.-B."/>
            <person name="Rong J.-C."/>
            <person name="Qin Q.-L."/>
            <person name="Zhang Y.-Z."/>
        </authorList>
    </citation>
    <scope>NUCLEOTIDE SEQUENCE [LARGE SCALE GENOMIC DNA]</scope>
    <source>
        <strain evidence="4 5">SW19</strain>
    </source>
</reference>
<dbReference type="PANTHER" id="PTHR30244:SF9">
    <property type="entry name" value="PROTEIN RV3402C"/>
    <property type="match status" value="1"/>
</dbReference>
<evidence type="ECO:0000256" key="1">
    <source>
        <dbReference type="ARBA" id="ARBA00022898"/>
    </source>
</evidence>
<organism evidence="4 5">
    <name type="scientific">Pseudoalteromonas aliena SW19</name>
    <dbReference type="NCBI Taxonomy" id="1314866"/>
    <lineage>
        <taxon>Bacteria</taxon>
        <taxon>Pseudomonadati</taxon>
        <taxon>Pseudomonadota</taxon>
        <taxon>Gammaproteobacteria</taxon>
        <taxon>Alteromonadales</taxon>
        <taxon>Pseudoalteromonadaceae</taxon>
        <taxon>Pseudoalteromonas</taxon>
    </lineage>
</organism>
<evidence type="ECO:0000256" key="2">
    <source>
        <dbReference type="ARBA" id="ARBA00037999"/>
    </source>
</evidence>
<dbReference type="InterPro" id="IPR015424">
    <property type="entry name" value="PyrdxlP-dep_Trfase"/>
</dbReference>
<protein>
    <recommendedName>
        <fullName evidence="6">Aminotransferase DegT</fullName>
    </recommendedName>
</protein>
<proteinExistence type="inferred from homology"/>
<comment type="caution">
    <text evidence="4">The sequence shown here is derived from an EMBL/GenBank/DDBJ whole genome shotgun (WGS) entry which is preliminary data.</text>
</comment>
<dbReference type="Proteomes" id="UP000648482">
    <property type="component" value="Unassembled WGS sequence"/>
</dbReference>
<dbReference type="RefSeq" id="WP_193156214.1">
    <property type="nucleotide sequence ID" value="NZ_AQGU01000027.1"/>
</dbReference>
<dbReference type="PIRSF" id="PIRSF000390">
    <property type="entry name" value="PLP_StrS"/>
    <property type="match status" value="1"/>
</dbReference>